<evidence type="ECO:0000256" key="2">
    <source>
        <dbReference type="ARBA" id="ARBA00022490"/>
    </source>
</evidence>
<dbReference type="Pfam" id="PF01035">
    <property type="entry name" value="DNA_binding_1"/>
    <property type="match status" value="1"/>
</dbReference>
<keyword evidence="6 8" id="KW-0234">DNA repair</keyword>
<dbReference type="GO" id="GO:0032259">
    <property type="term" value="P:methylation"/>
    <property type="evidence" value="ECO:0007669"/>
    <property type="project" value="UniProtKB-KW"/>
</dbReference>
<keyword evidence="2 8" id="KW-0963">Cytoplasm</keyword>
<comment type="catalytic activity">
    <reaction evidence="1 8">
        <text>a 4-O-methyl-thymidine in DNA + L-cysteinyl-[protein] = a thymidine in DNA + S-methyl-L-cysteinyl-[protein]</text>
        <dbReference type="Rhea" id="RHEA:53428"/>
        <dbReference type="Rhea" id="RHEA-COMP:10131"/>
        <dbReference type="Rhea" id="RHEA-COMP:10132"/>
        <dbReference type="Rhea" id="RHEA-COMP:13555"/>
        <dbReference type="Rhea" id="RHEA-COMP:13556"/>
        <dbReference type="ChEBI" id="CHEBI:29950"/>
        <dbReference type="ChEBI" id="CHEBI:82612"/>
        <dbReference type="ChEBI" id="CHEBI:137386"/>
        <dbReference type="ChEBI" id="CHEBI:137387"/>
        <dbReference type="EC" id="2.1.1.63"/>
    </reaction>
</comment>
<evidence type="ECO:0000256" key="7">
    <source>
        <dbReference type="ARBA" id="ARBA00049348"/>
    </source>
</evidence>
<gene>
    <name evidence="11" type="ORF">ACFS29_14970</name>
</gene>
<evidence type="ECO:0000256" key="1">
    <source>
        <dbReference type="ARBA" id="ARBA00001286"/>
    </source>
</evidence>
<evidence type="ECO:0000256" key="4">
    <source>
        <dbReference type="ARBA" id="ARBA00022679"/>
    </source>
</evidence>
<comment type="miscellaneous">
    <text evidence="8">This enzyme catalyzes only one turnover and therefore is not strictly catalytic. According to one definition, an enzyme is a biocatalyst that acts repeatedly and over many reaction cycles.</text>
</comment>
<name>A0ABW5ZY54_9FLAO</name>
<dbReference type="InterPro" id="IPR014048">
    <property type="entry name" value="MethylDNA_cys_MeTrfase_DNA-bd"/>
</dbReference>
<accession>A0ABW5ZY54</accession>
<dbReference type="InterPro" id="IPR036388">
    <property type="entry name" value="WH-like_DNA-bd_sf"/>
</dbReference>
<dbReference type="Proteomes" id="UP001597548">
    <property type="component" value="Unassembled WGS sequence"/>
</dbReference>
<comment type="caution">
    <text evidence="11">The sequence shown here is derived from an EMBL/GenBank/DDBJ whole genome shotgun (WGS) entry which is preliminary data.</text>
</comment>
<organism evidence="11 12">
    <name type="scientific">Psychroserpens luteus</name>
    <dbReference type="NCBI Taxonomy" id="1434066"/>
    <lineage>
        <taxon>Bacteria</taxon>
        <taxon>Pseudomonadati</taxon>
        <taxon>Bacteroidota</taxon>
        <taxon>Flavobacteriia</taxon>
        <taxon>Flavobacteriales</taxon>
        <taxon>Flavobacteriaceae</taxon>
        <taxon>Psychroserpens</taxon>
    </lineage>
</organism>
<proteinExistence type="inferred from homology"/>
<dbReference type="Gene3D" id="1.10.10.10">
    <property type="entry name" value="Winged helix-like DNA-binding domain superfamily/Winged helix DNA-binding domain"/>
    <property type="match status" value="1"/>
</dbReference>
<comment type="catalytic activity">
    <reaction evidence="7 8">
        <text>a 6-O-methyl-2'-deoxyguanosine in DNA + L-cysteinyl-[protein] = S-methyl-L-cysteinyl-[protein] + a 2'-deoxyguanosine in DNA</text>
        <dbReference type="Rhea" id="RHEA:24000"/>
        <dbReference type="Rhea" id="RHEA-COMP:10131"/>
        <dbReference type="Rhea" id="RHEA-COMP:10132"/>
        <dbReference type="Rhea" id="RHEA-COMP:11367"/>
        <dbReference type="Rhea" id="RHEA-COMP:11368"/>
        <dbReference type="ChEBI" id="CHEBI:29950"/>
        <dbReference type="ChEBI" id="CHEBI:82612"/>
        <dbReference type="ChEBI" id="CHEBI:85445"/>
        <dbReference type="ChEBI" id="CHEBI:85448"/>
        <dbReference type="EC" id="2.1.1.63"/>
    </reaction>
</comment>
<dbReference type="SUPFAM" id="SSF46767">
    <property type="entry name" value="Methylated DNA-protein cysteine methyltransferase, C-terminal domain"/>
    <property type="match status" value="1"/>
</dbReference>
<dbReference type="Gene3D" id="3.30.160.70">
    <property type="entry name" value="Methylated DNA-protein cysteine methyltransferase domain"/>
    <property type="match status" value="1"/>
</dbReference>
<evidence type="ECO:0000313" key="12">
    <source>
        <dbReference type="Proteomes" id="UP001597548"/>
    </source>
</evidence>
<dbReference type="RefSeq" id="WP_194506197.1">
    <property type="nucleotide sequence ID" value="NZ_JADILU010000001.1"/>
</dbReference>
<dbReference type="InterPro" id="IPR001497">
    <property type="entry name" value="MethylDNA_cys_MeTrfase_AS"/>
</dbReference>
<dbReference type="EC" id="2.1.1.63" evidence="8"/>
<evidence type="ECO:0000256" key="6">
    <source>
        <dbReference type="ARBA" id="ARBA00023204"/>
    </source>
</evidence>
<dbReference type="PROSITE" id="PS00374">
    <property type="entry name" value="MGMT"/>
    <property type="match status" value="1"/>
</dbReference>
<evidence type="ECO:0000256" key="8">
    <source>
        <dbReference type="HAMAP-Rule" id="MF_00772"/>
    </source>
</evidence>
<dbReference type="InterPro" id="IPR036217">
    <property type="entry name" value="MethylDNA_cys_MeTrfase_DNAb"/>
</dbReference>
<comment type="similarity">
    <text evidence="8">Belongs to the MGMT family.</text>
</comment>
<dbReference type="GO" id="GO:0003908">
    <property type="term" value="F:methylated-DNA-[protein]-cysteine S-methyltransferase activity"/>
    <property type="evidence" value="ECO:0007669"/>
    <property type="project" value="UniProtKB-EC"/>
</dbReference>
<keyword evidence="3 8" id="KW-0489">Methyltransferase</keyword>
<keyword evidence="5 8" id="KW-0227">DNA damage</keyword>
<evidence type="ECO:0000313" key="11">
    <source>
        <dbReference type="EMBL" id="MFD2916953.1"/>
    </source>
</evidence>
<comment type="function">
    <text evidence="8">Involved in the cellular defense against the biological effects of O6-methylguanine (O6-MeG) and O4-methylthymine (O4-MeT) in DNA. Repairs the methylated nucleobase in DNA by stoichiometrically transferring the methyl group to a cysteine residue in the enzyme. This is a suicide reaction: the enzyme is irreversibly inactivated.</text>
</comment>
<comment type="subcellular location">
    <subcellularLocation>
        <location evidence="8">Cytoplasm</location>
    </subcellularLocation>
</comment>
<dbReference type="PANTHER" id="PTHR10815">
    <property type="entry name" value="METHYLATED-DNA--PROTEIN-CYSTEINE METHYLTRANSFERASE"/>
    <property type="match status" value="1"/>
</dbReference>
<evidence type="ECO:0000256" key="5">
    <source>
        <dbReference type="ARBA" id="ARBA00022763"/>
    </source>
</evidence>
<dbReference type="PANTHER" id="PTHR10815:SF13">
    <property type="entry name" value="METHYLATED-DNA--PROTEIN-CYSTEINE METHYLTRANSFERASE"/>
    <property type="match status" value="1"/>
</dbReference>
<evidence type="ECO:0000256" key="3">
    <source>
        <dbReference type="ARBA" id="ARBA00022603"/>
    </source>
</evidence>
<evidence type="ECO:0000259" key="10">
    <source>
        <dbReference type="Pfam" id="PF02870"/>
    </source>
</evidence>
<dbReference type="CDD" id="cd06445">
    <property type="entry name" value="ATase"/>
    <property type="match status" value="1"/>
</dbReference>
<dbReference type="Pfam" id="PF02870">
    <property type="entry name" value="Methyltransf_1N"/>
    <property type="match status" value="1"/>
</dbReference>
<evidence type="ECO:0000259" key="9">
    <source>
        <dbReference type="Pfam" id="PF01035"/>
    </source>
</evidence>
<dbReference type="EMBL" id="JBHUOS010000010">
    <property type="protein sequence ID" value="MFD2916953.1"/>
    <property type="molecule type" value="Genomic_DNA"/>
</dbReference>
<dbReference type="HAMAP" id="MF_00772">
    <property type="entry name" value="OGT"/>
    <property type="match status" value="1"/>
</dbReference>
<reference evidence="12" key="1">
    <citation type="journal article" date="2019" name="Int. J. Syst. Evol. Microbiol.">
        <title>The Global Catalogue of Microorganisms (GCM) 10K type strain sequencing project: providing services to taxonomists for standard genome sequencing and annotation.</title>
        <authorList>
            <consortium name="The Broad Institute Genomics Platform"/>
            <consortium name="The Broad Institute Genome Sequencing Center for Infectious Disease"/>
            <person name="Wu L."/>
            <person name="Ma J."/>
        </authorList>
    </citation>
    <scope>NUCLEOTIDE SEQUENCE [LARGE SCALE GENOMIC DNA]</scope>
    <source>
        <strain evidence="12">KCTC 32514</strain>
    </source>
</reference>
<keyword evidence="12" id="KW-1185">Reference proteome</keyword>
<dbReference type="InterPro" id="IPR008332">
    <property type="entry name" value="MethylG_MeTrfase_N"/>
</dbReference>
<sequence>METCIIKSPLGYTKIVGDDNGISQVTILNSEEKETDIIPTELEDCVIQLREYFEGTRTTFDLKLNPQGTDFQNVIWKLLTQIPYGKTISYLQLSKRLGDVKAIRAVANANGKNPLWIIVPCHRVIGSDGSLTGYAGGLHRKKWLIEHENPYKQQKLF</sequence>
<protein>
    <recommendedName>
        <fullName evidence="8">Methylated-DNA--protein-cysteine methyltransferase</fullName>
        <ecNumber evidence="8">2.1.1.63</ecNumber>
    </recommendedName>
    <alternativeName>
        <fullName evidence="8">6-O-methylguanine-DNA methyltransferase</fullName>
        <shortName evidence="8">MGMT</shortName>
    </alternativeName>
    <alternativeName>
        <fullName evidence="8">O-6-methylguanine-DNA-alkyltransferase</fullName>
    </alternativeName>
</protein>
<dbReference type="InterPro" id="IPR036631">
    <property type="entry name" value="MGMT_N_sf"/>
</dbReference>
<keyword evidence="4 8" id="KW-0808">Transferase</keyword>
<feature type="active site" description="Nucleophile; methyl group acceptor" evidence="8">
    <location>
        <position position="121"/>
    </location>
</feature>
<dbReference type="InterPro" id="IPR023546">
    <property type="entry name" value="MGMT"/>
</dbReference>
<dbReference type="SUPFAM" id="SSF53155">
    <property type="entry name" value="Methylated DNA-protein cysteine methyltransferase domain"/>
    <property type="match status" value="1"/>
</dbReference>
<feature type="domain" description="Methylguanine DNA methyltransferase ribonuclease-like" evidence="10">
    <location>
        <begin position="6"/>
        <end position="65"/>
    </location>
</feature>
<feature type="domain" description="Methylated-DNA-[protein]-cysteine S-methyltransferase DNA binding" evidence="9">
    <location>
        <begin position="70"/>
        <end position="149"/>
    </location>
</feature>
<dbReference type="NCBIfam" id="TIGR00589">
    <property type="entry name" value="ogt"/>
    <property type="match status" value="1"/>
</dbReference>